<dbReference type="InterPro" id="IPR000160">
    <property type="entry name" value="GGDEF_dom"/>
</dbReference>
<accession>A0A7G9QXR2</accession>
<dbReference type="CDD" id="cd01949">
    <property type="entry name" value="GGDEF"/>
    <property type="match status" value="1"/>
</dbReference>
<evidence type="ECO:0000256" key="1">
    <source>
        <dbReference type="ARBA" id="ARBA00012528"/>
    </source>
</evidence>
<feature type="domain" description="GGDEF" evidence="3">
    <location>
        <begin position="803"/>
        <end position="935"/>
    </location>
</feature>
<dbReference type="InterPro" id="IPR043128">
    <property type="entry name" value="Rev_trsase/Diguanyl_cyclase"/>
</dbReference>
<organism evidence="4 5">
    <name type="scientific">Thermomonas brevis</name>
    <dbReference type="NCBI Taxonomy" id="215691"/>
    <lineage>
        <taxon>Bacteria</taxon>
        <taxon>Pseudomonadati</taxon>
        <taxon>Pseudomonadota</taxon>
        <taxon>Gammaproteobacteria</taxon>
        <taxon>Lysobacterales</taxon>
        <taxon>Lysobacteraceae</taxon>
        <taxon>Thermomonas</taxon>
    </lineage>
</organism>
<evidence type="ECO:0000313" key="5">
    <source>
        <dbReference type="Proteomes" id="UP000515977"/>
    </source>
</evidence>
<dbReference type="PROSITE" id="PS50887">
    <property type="entry name" value="GGDEF"/>
    <property type="match status" value="1"/>
</dbReference>
<dbReference type="NCBIfam" id="TIGR00254">
    <property type="entry name" value="GGDEF"/>
    <property type="match status" value="1"/>
</dbReference>
<dbReference type="Gene3D" id="3.30.70.270">
    <property type="match status" value="1"/>
</dbReference>
<evidence type="ECO:0000259" key="3">
    <source>
        <dbReference type="PROSITE" id="PS50887"/>
    </source>
</evidence>
<dbReference type="GO" id="GO:0052621">
    <property type="term" value="F:diguanylate cyclase activity"/>
    <property type="evidence" value="ECO:0007669"/>
    <property type="project" value="UniProtKB-EC"/>
</dbReference>
<protein>
    <recommendedName>
        <fullName evidence="1">diguanylate cyclase</fullName>
        <ecNumber evidence="1">2.7.7.65</ecNumber>
    </recommendedName>
</protein>
<dbReference type="AlphaFoldDB" id="A0A7G9QXR2"/>
<dbReference type="EMBL" id="CP060711">
    <property type="protein sequence ID" value="QNN48137.1"/>
    <property type="molecule type" value="Genomic_DNA"/>
</dbReference>
<dbReference type="Gene3D" id="2.130.10.10">
    <property type="entry name" value="YVTN repeat-like/Quinoprotein amine dehydrogenase"/>
    <property type="match status" value="3"/>
</dbReference>
<dbReference type="InterPro" id="IPR050469">
    <property type="entry name" value="Diguanylate_Cyclase"/>
</dbReference>
<dbReference type="InterPro" id="IPR029787">
    <property type="entry name" value="Nucleotide_cyclase"/>
</dbReference>
<dbReference type="InterPro" id="IPR013783">
    <property type="entry name" value="Ig-like_fold"/>
</dbReference>
<dbReference type="Pfam" id="PF07495">
    <property type="entry name" value="Y_Y_Y"/>
    <property type="match status" value="1"/>
</dbReference>
<sequence>MADGLPHPLVHAVAQDRDGFLWAGTWEGVVRFNGRAFTLFDRQNTQNAELAGVFRIVPEADGGVLFGTASNGIFRYYQGRWQRLGGAAARKLAVMAMLRDRHDGALWIASDQRLFRLDVTGRLGEAGAGSGLPAAEINDLEQDDAGDLLVASEAGAFRFAQGRAERWGGDWLRAGAVRALLRDGNGGWLVAGDDGVSWRHADGRVEHIVPGRRVDAVARDAHGALWMNMNTGVLLRRDPDGSLWPAPVQGAVSRALLVDREGLVWAGSTDGLYRVADGIASGMTRKDGLSSDYTRAVLQDDDGTVWVGDNNGLNRWAQGRVRHMRLGPAGAGRDTSVLALAWRDGALWVGTYDLGVFRLDRQGRVLERIRLGEGAQPLVRVVLPDADGGVWIGGSHGLALRRGGRTRHYLGGEGGQPATMVQALYRDPDGTLWIGSNDGMASLDAAGRLRRWRPDAGLPAQYAFDFLRDPDGDLWIASDRGLLRMRGGRFRVYDHRVGLPRDRLFRIIDDGAGNLWLSSNVGVFRVARAELDEIDAGKRGLLAVHVVDHSDGMPGNQCNGATMPAGWRMRDGTLLFPTSAGLAMIDPAGTGEAADRPKAPPVAFESIAVDGAQQPLEPNLRLEPGANRLAIGYAGMSFRAQGKLRYRYRLHGFDQDWVDAGGSTDAVYTRLPPGRYRLEVQAMAMPLDWTRQAGIGASSMGIDVVPALWQRPGMRALGAGLLLVGVVLIGWLRTASYRRNQHRLSRVIAERTEELSEKNRQLEVASSRLEYQASHDELTGLPNRRAGDRHLDAAVARAHARDGRLSVALLDIDHFKQINDRHGHAAGDAALQAFGGMLGGFAAGQGLFAARFGGEEFLVCMEGLPLEEAAQRMRELLLRIAGHEIALGSDVPVRCTFSAGVAGLEPGQAAHALLAQADLRLLRAKQGGRRCVVSD</sequence>
<dbReference type="InterPro" id="IPR011123">
    <property type="entry name" value="Y_Y_Y"/>
</dbReference>
<dbReference type="SUPFAM" id="SSF63829">
    <property type="entry name" value="Calcium-dependent phosphotriesterase"/>
    <property type="match status" value="3"/>
</dbReference>
<dbReference type="SUPFAM" id="SSF55073">
    <property type="entry name" value="Nucleotide cyclase"/>
    <property type="match status" value="1"/>
</dbReference>
<dbReference type="Pfam" id="PF07494">
    <property type="entry name" value="Reg_prop"/>
    <property type="match status" value="4"/>
</dbReference>
<proteinExistence type="predicted"/>
<keyword evidence="2" id="KW-0812">Transmembrane</keyword>
<dbReference type="KEGG" id="tbv:H9L17_06460"/>
<dbReference type="InterPro" id="IPR011110">
    <property type="entry name" value="Reg_prop"/>
</dbReference>
<dbReference type="GO" id="GO:0005886">
    <property type="term" value="C:plasma membrane"/>
    <property type="evidence" value="ECO:0007669"/>
    <property type="project" value="TreeGrafter"/>
</dbReference>
<dbReference type="Proteomes" id="UP000515977">
    <property type="component" value="Chromosome"/>
</dbReference>
<keyword evidence="5" id="KW-1185">Reference proteome</keyword>
<dbReference type="Gene3D" id="2.60.40.10">
    <property type="entry name" value="Immunoglobulins"/>
    <property type="match status" value="1"/>
</dbReference>
<dbReference type="Pfam" id="PF00990">
    <property type="entry name" value="GGDEF"/>
    <property type="match status" value="1"/>
</dbReference>
<dbReference type="PANTHER" id="PTHR45138">
    <property type="entry name" value="REGULATORY COMPONENTS OF SENSORY TRANSDUCTION SYSTEM"/>
    <property type="match status" value="1"/>
</dbReference>
<dbReference type="InterPro" id="IPR015943">
    <property type="entry name" value="WD40/YVTN_repeat-like_dom_sf"/>
</dbReference>
<name>A0A7G9QXR2_9GAMM</name>
<keyword evidence="2" id="KW-1133">Transmembrane helix</keyword>
<evidence type="ECO:0000313" key="4">
    <source>
        <dbReference type="EMBL" id="QNN48137.1"/>
    </source>
</evidence>
<feature type="transmembrane region" description="Helical" evidence="2">
    <location>
        <begin position="716"/>
        <end position="736"/>
    </location>
</feature>
<evidence type="ECO:0000256" key="2">
    <source>
        <dbReference type="SAM" id="Phobius"/>
    </source>
</evidence>
<dbReference type="GO" id="GO:0043709">
    <property type="term" value="P:cell adhesion involved in single-species biofilm formation"/>
    <property type="evidence" value="ECO:0007669"/>
    <property type="project" value="TreeGrafter"/>
</dbReference>
<gene>
    <name evidence="4" type="ORF">H9L17_06460</name>
</gene>
<reference evidence="4 5" key="1">
    <citation type="submission" date="2020-08" db="EMBL/GenBank/DDBJ databases">
        <title>Genome sequence of Thermomonas brevis KACC 16975T.</title>
        <authorList>
            <person name="Hyun D.-W."/>
            <person name="Bae J.-W."/>
        </authorList>
    </citation>
    <scope>NUCLEOTIDE SEQUENCE [LARGE SCALE GENOMIC DNA]</scope>
    <source>
        <strain evidence="4 5">KACC 16975</strain>
    </source>
</reference>
<dbReference type="SMART" id="SM00267">
    <property type="entry name" value="GGDEF"/>
    <property type="match status" value="1"/>
</dbReference>
<dbReference type="EC" id="2.7.7.65" evidence="1"/>
<dbReference type="PANTHER" id="PTHR45138:SF24">
    <property type="entry name" value="DIGUANYLATE CYCLASE DGCC-RELATED"/>
    <property type="match status" value="1"/>
</dbReference>
<dbReference type="GO" id="GO:1902201">
    <property type="term" value="P:negative regulation of bacterial-type flagellum-dependent cell motility"/>
    <property type="evidence" value="ECO:0007669"/>
    <property type="project" value="TreeGrafter"/>
</dbReference>
<keyword evidence="2" id="KW-0472">Membrane</keyword>